<reference evidence="1" key="1">
    <citation type="submission" date="2018-02" db="EMBL/GenBank/DDBJ databases">
        <title>Rhizophora mucronata_Transcriptome.</title>
        <authorList>
            <person name="Meera S.P."/>
            <person name="Sreeshan A."/>
            <person name="Augustine A."/>
        </authorList>
    </citation>
    <scope>NUCLEOTIDE SEQUENCE</scope>
    <source>
        <tissue evidence="1">Leaf</tissue>
    </source>
</reference>
<protein>
    <submittedName>
        <fullName evidence="1">Uncharacterized protein</fullName>
    </submittedName>
</protein>
<dbReference type="AlphaFoldDB" id="A0A2P2QAE3"/>
<sequence length="38" mass="4317">MSQWTNIAMTSRVAFHLFSCIFLIKTVLRSCSCLHACP</sequence>
<dbReference type="EMBL" id="GGEC01083477">
    <property type="protein sequence ID" value="MBX63961.1"/>
    <property type="molecule type" value="Transcribed_RNA"/>
</dbReference>
<organism evidence="1">
    <name type="scientific">Rhizophora mucronata</name>
    <name type="common">Asiatic mangrove</name>
    <dbReference type="NCBI Taxonomy" id="61149"/>
    <lineage>
        <taxon>Eukaryota</taxon>
        <taxon>Viridiplantae</taxon>
        <taxon>Streptophyta</taxon>
        <taxon>Embryophyta</taxon>
        <taxon>Tracheophyta</taxon>
        <taxon>Spermatophyta</taxon>
        <taxon>Magnoliopsida</taxon>
        <taxon>eudicotyledons</taxon>
        <taxon>Gunneridae</taxon>
        <taxon>Pentapetalae</taxon>
        <taxon>rosids</taxon>
        <taxon>fabids</taxon>
        <taxon>Malpighiales</taxon>
        <taxon>Rhizophoraceae</taxon>
        <taxon>Rhizophora</taxon>
    </lineage>
</organism>
<proteinExistence type="predicted"/>
<evidence type="ECO:0000313" key="1">
    <source>
        <dbReference type="EMBL" id="MBX63961.1"/>
    </source>
</evidence>
<accession>A0A2P2QAE3</accession>
<name>A0A2P2QAE3_RHIMU</name>